<reference evidence="1" key="1">
    <citation type="journal article" date="2020" name="Fungal Divers.">
        <title>Resolving the Mortierellaceae phylogeny through synthesis of multi-gene phylogenetics and phylogenomics.</title>
        <authorList>
            <person name="Vandepol N."/>
            <person name="Liber J."/>
            <person name="Desiro A."/>
            <person name="Na H."/>
            <person name="Kennedy M."/>
            <person name="Barry K."/>
            <person name="Grigoriev I.V."/>
            <person name="Miller A.N."/>
            <person name="O'Donnell K."/>
            <person name="Stajich J.E."/>
            <person name="Bonito G."/>
        </authorList>
    </citation>
    <scope>NUCLEOTIDE SEQUENCE</scope>
    <source>
        <strain evidence="1">BC1065</strain>
    </source>
</reference>
<sequence>MASYRLLPDGSCGGWALNAQRSSRLPEKYKYKYSVYDLSGSTAKAAFPGQANELSADKTYLFTVRLKACKPSHAFKQVPVLKYNNTVITKTVYDLSLEVGFDPTYVTLFKNLLVVQNQYSISGGDKTVFERHFGLR</sequence>
<proteinExistence type="predicted"/>
<comment type="caution">
    <text evidence="1">The sequence shown here is derived from an EMBL/GenBank/DDBJ whole genome shotgun (WGS) entry which is preliminary data.</text>
</comment>
<dbReference type="Proteomes" id="UP000807716">
    <property type="component" value="Unassembled WGS sequence"/>
</dbReference>
<evidence type="ECO:0000313" key="2">
    <source>
        <dbReference type="Proteomes" id="UP000807716"/>
    </source>
</evidence>
<name>A0A9P6PMF6_9FUNG</name>
<accession>A0A9P6PMF6</accession>
<dbReference type="EMBL" id="JAAAJB010001140">
    <property type="protein sequence ID" value="KAG0248863.1"/>
    <property type="molecule type" value="Genomic_DNA"/>
</dbReference>
<keyword evidence="2" id="KW-1185">Reference proteome</keyword>
<protein>
    <submittedName>
        <fullName evidence="1">Uncharacterized protein</fullName>
    </submittedName>
</protein>
<organism evidence="1 2">
    <name type="scientific">Actinomortierella ambigua</name>
    <dbReference type="NCBI Taxonomy" id="1343610"/>
    <lineage>
        <taxon>Eukaryota</taxon>
        <taxon>Fungi</taxon>
        <taxon>Fungi incertae sedis</taxon>
        <taxon>Mucoromycota</taxon>
        <taxon>Mortierellomycotina</taxon>
        <taxon>Mortierellomycetes</taxon>
        <taxon>Mortierellales</taxon>
        <taxon>Mortierellaceae</taxon>
        <taxon>Actinomortierella</taxon>
    </lineage>
</organism>
<feature type="non-terminal residue" evidence="1">
    <location>
        <position position="1"/>
    </location>
</feature>
<dbReference type="AlphaFoldDB" id="A0A9P6PMF6"/>
<evidence type="ECO:0000313" key="1">
    <source>
        <dbReference type="EMBL" id="KAG0248863.1"/>
    </source>
</evidence>
<gene>
    <name evidence="1" type="ORF">DFQ27_000567</name>
</gene>